<evidence type="ECO:0000259" key="5">
    <source>
        <dbReference type="PROSITE" id="PS50113"/>
    </source>
</evidence>
<dbReference type="Gene3D" id="3.30.450.40">
    <property type="match status" value="3"/>
</dbReference>
<dbReference type="Gene3D" id="1.10.10.10">
    <property type="entry name" value="Winged helix-like DNA-binding domain superfamily/Winged helix DNA-binding domain"/>
    <property type="match status" value="1"/>
</dbReference>
<evidence type="ECO:0000256" key="3">
    <source>
        <dbReference type="SAM" id="Coils"/>
    </source>
</evidence>
<feature type="domain" description="PAS" evidence="4">
    <location>
        <begin position="217"/>
        <end position="288"/>
    </location>
</feature>
<dbReference type="Pfam" id="PF01590">
    <property type="entry name" value="GAF"/>
    <property type="match status" value="1"/>
</dbReference>
<dbReference type="Gene3D" id="3.30.450.20">
    <property type="entry name" value="PAS domain"/>
    <property type="match status" value="3"/>
</dbReference>
<evidence type="ECO:0000313" key="6">
    <source>
        <dbReference type="EMBL" id="RCU44493.1"/>
    </source>
</evidence>
<dbReference type="InterPro" id="IPR013324">
    <property type="entry name" value="RNA_pol_sigma_r3/r4-like"/>
</dbReference>
<feature type="domain" description="PAS" evidence="4">
    <location>
        <begin position="499"/>
        <end position="570"/>
    </location>
</feature>
<dbReference type="NCBIfam" id="TIGR00229">
    <property type="entry name" value="sensory_box"/>
    <property type="match status" value="3"/>
</dbReference>
<dbReference type="InterPro" id="IPR000700">
    <property type="entry name" value="PAS-assoc_C"/>
</dbReference>
<evidence type="ECO:0000259" key="4">
    <source>
        <dbReference type="PROSITE" id="PS50112"/>
    </source>
</evidence>
<dbReference type="Pfam" id="PF04967">
    <property type="entry name" value="HTH_10"/>
    <property type="match status" value="1"/>
</dbReference>
<feature type="coiled-coil region" evidence="3">
    <location>
        <begin position="772"/>
        <end position="816"/>
    </location>
</feature>
<protein>
    <submittedName>
        <fullName evidence="6">PAS domain S-box protein</fullName>
    </submittedName>
</protein>
<keyword evidence="3" id="KW-0175">Coiled coil</keyword>
<dbReference type="Pfam" id="PF08448">
    <property type="entry name" value="PAS_4"/>
    <property type="match status" value="2"/>
</dbReference>
<keyword evidence="7" id="KW-1185">Reference proteome</keyword>
<evidence type="ECO:0000313" key="7">
    <source>
        <dbReference type="Proteomes" id="UP000252189"/>
    </source>
</evidence>
<dbReference type="InterPro" id="IPR003018">
    <property type="entry name" value="GAF"/>
</dbReference>
<evidence type="ECO:0000256" key="1">
    <source>
        <dbReference type="ARBA" id="ARBA00023015"/>
    </source>
</evidence>
<dbReference type="InterPro" id="IPR035965">
    <property type="entry name" value="PAS-like_dom_sf"/>
</dbReference>
<dbReference type="InterPro" id="IPR007050">
    <property type="entry name" value="HTH_bacterioopsin"/>
</dbReference>
<dbReference type="InterPro" id="IPR029016">
    <property type="entry name" value="GAF-like_dom_sf"/>
</dbReference>
<sequence length="1184" mass="130083">MTVRILGAVQWRGSVRSGDVIKYNVTTTIGVQPEDRAISVTPRDLDRVERIRERSRTDGTVRYSGKLSGDVTGAEPGRRCLSDGGRPVETNDDLNSIAFLEAADPLLVVETESGTITAVNDAAVELFGCSRSSLVDAHWYEIHPKSDRDAYRERYAEAVAKGGTDIRIGEDDPVFVRTEDGDDVPVEIHSTAMTVGGTEYLVASVREATGRIERLRKLQRRATAMDASLTGISILNADEEYVYMNQCHADILGYDPEELLGGTWRQIYDQEQIEEIEETIFPKIAESGVWEGELVGRKKEGGRVPQMVNLTSLPDGGLICVNRDIGKRRQTEHRLEAIRERVGQFMLAETRGELVEELIAATTDIVDRPLAGYWTYENERDRLAPVDVSAAAEESDLTRPTFEHGSGLVWDAFEAGEPRYYANLATETGVYEPETPLRSEMIVPLESHGVLLVGSTDVDDFSSSERELLAILGKHATTALALLTRERELRAARDAREAERQQLRDIIDHIPHLVFAKNAAGEFLLVNEAVAEVYGTTVSELEGQTDAAFATEDHEVDHFRADDQHVLESGETVYRPEETLTDADGNERILRTWKVPFTPAGSDEDAVLGVATDITDYREVKTALERQRKLTALNRIGSVLLDAETSSEVCAVGAEATVAALNVPSVTVYEFDDEVGTLRPAGVADESAASNDRSQITPDDDALWEAFSHNRTKHIEAAQNCIGPRDADAQRGVIVVPLDTFGLLAVQTDEPDEVDVGFVETAARNLTAGLERAAQEAQVEALNEQLRAKNAALTTQQRLATEFREAQRRLQEAKSREAVYEVLLDFALTAGDDAWVGQWNASNHTIQPILEANEGGPVTVQGGTDEGSPSISPTLTAAMDSEAVSVPNTVRDTSYEQWSSRLLNCGYRSTVAIPVCHSGVIRGTMEVLSTPADGFDKNTIEYLEEMGRCAGFVLDRLDNRLDQNTIVETEVEWSADGILFPDVPEGTRFAASTIIVSAADDLSLTGQVRAPDQTTIERYFDTATWFVKPSIESLGGGVFAFDVNRTVGPDDRLRHLLNAIDAHSATLASVTSSASGEVTTFHVPAGRTRLLWEALRTTGDPQLVSKHRIEVDQARREPFAALTDRQTEVLSTAYRRGFFDQPKGVSGDELADQFDISRSTLHQHLRTAERKLLGTILDRSPDTD</sequence>
<dbReference type="Pfam" id="PF13185">
    <property type="entry name" value="GAF_2"/>
    <property type="match status" value="1"/>
</dbReference>
<feature type="domain" description="PAS" evidence="4">
    <location>
        <begin position="100"/>
        <end position="162"/>
    </location>
</feature>
<dbReference type="PANTHER" id="PTHR44757">
    <property type="entry name" value="DIGUANYLATE CYCLASE DGCP"/>
    <property type="match status" value="1"/>
</dbReference>
<dbReference type="Proteomes" id="UP000252189">
    <property type="component" value="Unassembled WGS sequence"/>
</dbReference>
<name>A0A368N357_9EURY</name>
<dbReference type="SUPFAM" id="SSF55785">
    <property type="entry name" value="PYP-like sensor domain (PAS domain)"/>
    <property type="match status" value="3"/>
</dbReference>
<gene>
    <name evidence="6" type="ORF">DU504_17325</name>
</gene>
<dbReference type="SUPFAM" id="SSF88659">
    <property type="entry name" value="Sigma3 and sigma4 domains of RNA polymerase sigma factors"/>
    <property type="match status" value="1"/>
</dbReference>
<dbReference type="AlphaFoldDB" id="A0A368N357"/>
<dbReference type="Pfam" id="PF13426">
    <property type="entry name" value="PAS_9"/>
    <property type="match status" value="1"/>
</dbReference>
<proteinExistence type="predicted"/>
<dbReference type="PROSITE" id="PS50113">
    <property type="entry name" value="PAC"/>
    <property type="match status" value="1"/>
</dbReference>
<evidence type="ECO:0000256" key="2">
    <source>
        <dbReference type="ARBA" id="ARBA00023163"/>
    </source>
</evidence>
<keyword evidence="2" id="KW-0804">Transcription</keyword>
<organism evidence="6 7">
    <name type="scientific">Haloplanus salinus</name>
    <dbReference type="NCBI Taxonomy" id="1126245"/>
    <lineage>
        <taxon>Archaea</taxon>
        <taxon>Methanobacteriati</taxon>
        <taxon>Methanobacteriota</taxon>
        <taxon>Stenosarchaea group</taxon>
        <taxon>Halobacteria</taxon>
        <taxon>Halobacteriales</taxon>
        <taxon>Haloferacaceae</taxon>
        <taxon>Haloplanus</taxon>
    </lineage>
</organism>
<dbReference type="InterPro" id="IPR036388">
    <property type="entry name" value="WH-like_DNA-bd_sf"/>
</dbReference>
<feature type="domain" description="PAC" evidence="5">
    <location>
        <begin position="574"/>
        <end position="626"/>
    </location>
</feature>
<dbReference type="RefSeq" id="WP_114450667.1">
    <property type="nucleotide sequence ID" value="NZ_QPHM01000003.1"/>
</dbReference>
<dbReference type="SMART" id="SM00091">
    <property type="entry name" value="PAS"/>
    <property type="match status" value="3"/>
</dbReference>
<comment type="caution">
    <text evidence="6">The sequence shown here is derived from an EMBL/GenBank/DDBJ whole genome shotgun (WGS) entry which is preliminary data.</text>
</comment>
<dbReference type="PROSITE" id="PS50112">
    <property type="entry name" value="PAS"/>
    <property type="match status" value="3"/>
</dbReference>
<dbReference type="InterPro" id="IPR013656">
    <property type="entry name" value="PAS_4"/>
</dbReference>
<dbReference type="InterPro" id="IPR052155">
    <property type="entry name" value="Biofilm_reg_signaling"/>
</dbReference>
<reference evidence="6 7" key="1">
    <citation type="submission" date="2018-07" db="EMBL/GenBank/DDBJ databases">
        <title>Genome sequences of Haloplanus salinus JCM 18368T.</title>
        <authorList>
            <person name="Kim Y.B."/>
            <person name="Roh S.W."/>
        </authorList>
    </citation>
    <scope>NUCLEOTIDE SEQUENCE [LARGE SCALE GENOMIC DNA]</scope>
    <source>
        <strain evidence="6 7">JCM 18368</strain>
    </source>
</reference>
<keyword evidence="1" id="KW-0805">Transcription regulation</keyword>
<dbReference type="PANTHER" id="PTHR44757:SF2">
    <property type="entry name" value="BIOFILM ARCHITECTURE MAINTENANCE PROTEIN MBAA"/>
    <property type="match status" value="1"/>
</dbReference>
<accession>A0A368N357</accession>
<dbReference type="CDD" id="cd00130">
    <property type="entry name" value="PAS"/>
    <property type="match status" value="3"/>
</dbReference>
<dbReference type="EMBL" id="QPHM01000003">
    <property type="protein sequence ID" value="RCU44493.1"/>
    <property type="molecule type" value="Genomic_DNA"/>
</dbReference>
<dbReference type="InterPro" id="IPR000014">
    <property type="entry name" value="PAS"/>
</dbReference>
<dbReference type="SUPFAM" id="SSF55781">
    <property type="entry name" value="GAF domain-like"/>
    <property type="match status" value="3"/>
</dbReference>